<keyword evidence="4" id="KW-0233">DNA recombination</keyword>
<evidence type="ECO:0000256" key="1">
    <source>
        <dbReference type="ARBA" id="ARBA00004091"/>
    </source>
</evidence>
<evidence type="ECO:0000256" key="3">
    <source>
        <dbReference type="ARBA" id="ARBA00022578"/>
    </source>
</evidence>
<comment type="function">
    <text evidence="1">Absolutely required for transposition of IS1.</text>
</comment>
<name>A0A937W4M3_UNCTE</name>
<comment type="caution">
    <text evidence="5">The sequence shown here is derived from an EMBL/GenBank/DDBJ whole genome shotgun (WGS) entry which is preliminary data.</text>
</comment>
<dbReference type="Pfam" id="PF03400">
    <property type="entry name" value="DDE_Tnp_IS1"/>
    <property type="match status" value="1"/>
</dbReference>
<dbReference type="NCBIfam" id="NF033558">
    <property type="entry name" value="transpos_IS1"/>
    <property type="match status" value="1"/>
</dbReference>
<dbReference type="AlphaFoldDB" id="A0A937W4M3"/>
<dbReference type="PANTHER" id="PTHR33293">
    <property type="entry name" value="INSERTION ELEMENT IS1 1 PROTEIN INSB-RELATED"/>
    <property type="match status" value="1"/>
</dbReference>
<dbReference type="Proteomes" id="UP000712673">
    <property type="component" value="Unassembled WGS sequence"/>
</dbReference>
<reference evidence="5" key="1">
    <citation type="submission" date="2019-03" db="EMBL/GenBank/DDBJ databases">
        <title>Lake Tanganyika Metagenome-Assembled Genomes (MAGs).</title>
        <authorList>
            <person name="Tran P."/>
        </authorList>
    </citation>
    <scope>NUCLEOTIDE SEQUENCE</scope>
    <source>
        <strain evidence="5">K_DeepCast_65m_m2_066</strain>
    </source>
</reference>
<sequence length="249" mass="28364">MVVREACPACGSERFKRNGHIHTLQQNYQGKACGRQCVLHADNRVLDEEQRTLVERFLCEQISLHGMCRAVGVSSRWLMGFMSARFAALPDHRHVRHVAAPRDGLMGRLEVEADAMWSFVKQKANKQWVWIAMAKQTRQIIAFHVGNRSHESAEQLWANLPAGSREQAAFYTDQYAVYTGVIPAAQHKAITKHARKTNPMERFNNTLRQRVSRLVRDTLGFSKELANHIGAIKYFICHYNLARAAALLV</sequence>
<evidence type="ECO:0000256" key="2">
    <source>
        <dbReference type="ARBA" id="ARBA00008841"/>
    </source>
</evidence>
<evidence type="ECO:0000256" key="4">
    <source>
        <dbReference type="ARBA" id="ARBA00023172"/>
    </source>
</evidence>
<comment type="similarity">
    <text evidence="2">Belongs to the transposase 27 family.</text>
</comment>
<gene>
    <name evidence="5" type="ORF">FJZ47_24265</name>
</gene>
<protein>
    <submittedName>
        <fullName evidence="5">IS1 family transposase</fullName>
    </submittedName>
</protein>
<proteinExistence type="inferred from homology"/>
<evidence type="ECO:0000313" key="5">
    <source>
        <dbReference type="EMBL" id="MBM3226893.1"/>
    </source>
</evidence>
<dbReference type="GO" id="GO:0003677">
    <property type="term" value="F:DNA binding"/>
    <property type="evidence" value="ECO:0007669"/>
    <property type="project" value="InterPro"/>
</dbReference>
<dbReference type="GO" id="GO:0006313">
    <property type="term" value="P:DNA transposition"/>
    <property type="evidence" value="ECO:0007669"/>
    <property type="project" value="InterPro"/>
</dbReference>
<dbReference type="InterPro" id="IPR005063">
    <property type="entry name" value="Transposase_27"/>
</dbReference>
<keyword evidence="3" id="KW-0815">Transposition</keyword>
<organism evidence="5 6">
    <name type="scientific">Tectimicrobiota bacterium</name>
    <dbReference type="NCBI Taxonomy" id="2528274"/>
    <lineage>
        <taxon>Bacteria</taxon>
        <taxon>Pseudomonadati</taxon>
        <taxon>Nitrospinota/Tectimicrobiota group</taxon>
        <taxon>Candidatus Tectimicrobiota</taxon>
    </lineage>
</organism>
<dbReference type="GO" id="GO:0004803">
    <property type="term" value="F:transposase activity"/>
    <property type="evidence" value="ECO:0007669"/>
    <property type="project" value="InterPro"/>
</dbReference>
<dbReference type="EMBL" id="VGLS01001097">
    <property type="protein sequence ID" value="MBM3226893.1"/>
    <property type="molecule type" value="Genomic_DNA"/>
</dbReference>
<dbReference type="PANTHER" id="PTHR33293:SF1">
    <property type="entry name" value="INSERTION ELEMENT IS1 1 PROTEIN INSB-RELATED"/>
    <property type="match status" value="1"/>
</dbReference>
<evidence type="ECO:0000313" key="6">
    <source>
        <dbReference type="Proteomes" id="UP000712673"/>
    </source>
</evidence>
<dbReference type="InterPro" id="IPR051354">
    <property type="entry name" value="Transposase_27_IS1"/>
</dbReference>
<accession>A0A937W4M3</accession>